<protein>
    <recommendedName>
        <fullName evidence="6">Polymerase nucleotidyl transferase domain-containing protein</fullName>
    </recommendedName>
</protein>
<dbReference type="Proteomes" id="UP000039865">
    <property type="component" value="Unassembled WGS sequence"/>
</dbReference>
<organism evidence="4 5">
    <name type="scientific">Stylonychia lemnae</name>
    <name type="common">Ciliate</name>
    <dbReference type="NCBI Taxonomy" id="5949"/>
    <lineage>
        <taxon>Eukaryota</taxon>
        <taxon>Sar</taxon>
        <taxon>Alveolata</taxon>
        <taxon>Ciliophora</taxon>
        <taxon>Intramacronucleata</taxon>
        <taxon>Spirotrichea</taxon>
        <taxon>Stichotrichia</taxon>
        <taxon>Sporadotrichida</taxon>
        <taxon>Oxytrichidae</taxon>
        <taxon>Stylonychinae</taxon>
        <taxon>Stylonychia</taxon>
    </lineage>
</organism>
<keyword evidence="1" id="KW-0812">Transmembrane</keyword>
<dbReference type="Pfam" id="PF26180">
    <property type="entry name" value="PAP-OAS1"/>
    <property type="match status" value="1"/>
</dbReference>
<evidence type="ECO:0000256" key="1">
    <source>
        <dbReference type="SAM" id="Phobius"/>
    </source>
</evidence>
<sequence length="778" mass="89954">MQEVQSTYNYNQLNPFHSDSRVQYPRNPMAQAEDAFIDYFLNKIGPTQESEDKRQMIFMKLKNLIEQAYGDKQSVMVIRYGSDPLKTYLPDSDIDITVIKSEYLMGSQGHQDSALNQLKEQVFLTLFLTCLILSRIKKAIERFGETPEGKNMIKSLVLIDQADVEIIKLNFQNTFVDISIKQVGGICTLYFMNYMAKKVGKDQLMKKSIILLKAWFTYEASILGSYAACMATYALYVMVLFIFNNFNEELHTPMDVFRKFFKVWSLFDWDKNLVTIYGPVRIVNFYDRLKDCQFDMDRLAMLERIHNKDYQNRKLLVSPDKLNQLMIQFSSVRLSDSAAMNLAAKKSINTKYMNIIDPTFTKNNLGKSISKLNSSRIRQSLKLQSHKLREFLSISEDGTEVQVKFLLEMFKYTFEACKVHPAISMMLPQIVSHNSTYQIPTRIMNDQLSQKSSELSFSTQAWAQDSINDYSQSAQHQFNLKFNQIGQANTPSDKKNNAAVYTNIIGSSAQKNLASHFTQIDNFMMNDDQKLSPIISDKQQDLSDIKPNNYHPIDSSGMKLLEVTQNQMQDKAVQAEIAGLSESNKQKQQQLSLSSIELENETRALEFTPSPQKDNNKDIPLQNIYQNTLQRYIKMPTIVKEFIKDKFQQAQFHQIHLSRQFLELYEFKLNCLDKENFQSNQGQKHQPHFNAKESSSYNWKILKSSKYIAEDYTPTSSGTKVDQQTNQITQSTIPTQNTTTDQHQHQIQVEQNKVKIKDLLDQLQKLCTLSEQTIINSK</sequence>
<reference evidence="4 5" key="1">
    <citation type="submission" date="2014-06" db="EMBL/GenBank/DDBJ databases">
        <authorList>
            <person name="Swart Estienne"/>
        </authorList>
    </citation>
    <scope>NUCLEOTIDE SEQUENCE [LARGE SCALE GENOMIC DNA]</scope>
    <source>
        <strain evidence="4 5">130c</strain>
    </source>
</reference>
<dbReference type="SUPFAM" id="SSF81631">
    <property type="entry name" value="PAP/OAS1 substrate-binding domain"/>
    <property type="match status" value="1"/>
</dbReference>
<dbReference type="AlphaFoldDB" id="A0A078AGQ6"/>
<dbReference type="Gene3D" id="3.30.460.10">
    <property type="entry name" value="Beta Polymerase, domain 2"/>
    <property type="match status" value="1"/>
</dbReference>
<evidence type="ECO:0008006" key="6">
    <source>
        <dbReference type="Google" id="ProtNLM"/>
    </source>
</evidence>
<dbReference type="InterPro" id="IPR054708">
    <property type="entry name" value="MTPAP-like_central"/>
</dbReference>
<dbReference type="InterPro" id="IPR058920">
    <property type="entry name" value="PAP-OAS1-bd-rel"/>
</dbReference>
<proteinExistence type="predicted"/>
<dbReference type="SUPFAM" id="SSF81301">
    <property type="entry name" value="Nucleotidyltransferase"/>
    <property type="match status" value="1"/>
</dbReference>
<feature type="transmembrane region" description="Helical" evidence="1">
    <location>
        <begin position="215"/>
        <end position="243"/>
    </location>
</feature>
<dbReference type="InterPro" id="IPR058921">
    <property type="entry name" value="PAP/OAS1-rel"/>
</dbReference>
<dbReference type="Pfam" id="PF22600">
    <property type="entry name" value="MTPAP-like_central"/>
    <property type="match status" value="1"/>
</dbReference>
<dbReference type="OrthoDB" id="346877at2759"/>
<name>A0A078AGQ6_STYLE</name>
<feature type="domain" description="Poly(A) RNA polymerase mitochondrial-like central palm" evidence="2">
    <location>
        <begin position="37"/>
        <end position="186"/>
    </location>
</feature>
<keyword evidence="5" id="KW-1185">Reference proteome</keyword>
<feature type="domain" description="PAP/OAS1 substrate-binding-related" evidence="3">
    <location>
        <begin position="199"/>
        <end position="404"/>
    </location>
</feature>
<accession>A0A078AGQ6</accession>
<dbReference type="InParanoid" id="A0A078AGQ6"/>
<evidence type="ECO:0000313" key="4">
    <source>
        <dbReference type="EMBL" id="CDW81026.1"/>
    </source>
</evidence>
<dbReference type="Gene3D" id="1.10.1410.10">
    <property type="match status" value="1"/>
</dbReference>
<evidence type="ECO:0000259" key="2">
    <source>
        <dbReference type="Pfam" id="PF22600"/>
    </source>
</evidence>
<dbReference type="PANTHER" id="PTHR45979">
    <property type="entry name" value="PAP/OAS1 SUBSTRATE-BINDING DOMAIN SUPERFAMILY"/>
    <property type="match status" value="1"/>
</dbReference>
<gene>
    <name evidence="4" type="primary">Contig11239.g12002</name>
    <name evidence="4" type="ORF">STYLEM_10032</name>
</gene>
<evidence type="ECO:0000313" key="5">
    <source>
        <dbReference type="Proteomes" id="UP000039865"/>
    </source>
</evidence>
<keyword evidence="1" id="KW-1133">Transmembrane helix</keyword>
<dbReference type="InterPro" id="IPR043519">
    <property type="entry name" value="NT_sf"/>
</dbReference>
<evidence type="ECO:0000259" key="3">
    <source>
        <dbReference type="Pfam" id="PF26180"/>
    </source>
</evidence>
<dbReference type="EMBL" id="CCKQ01009536">
    <property type="protein sequence ID" value="CDW81026.1"/>
    <property type="molecule type" value="Genomic_DNA"/>
</dbReference>
<dbReference type="PANTHER" id="PTHR45979:SF30">
    <property type="entry name" value="NUCLEOTIDYLTRANSFERASE"/>
    <property type="match status" value="1"/>
</dbReference>
<keyword evidence="1" id="KW-0472">Membrane</keyword>